<dbReference type="OrthoDB" id="7032234at2"/>
<evidence type="ECO:0000313" key="2">
    <source>
        <dbReference type="EMBL" id="SDD16822.1"/>
    </source>
</evidence>
<name>A0A1G6SIV0_9PSEU</name>
<dbReference type="CDD" id="cd02440">
    <property type="entry name" value="AdoMet_MTases"/>
    <property type="match status" value="1"/>
</dbReference>
<keyword evidence="2" id="KW-0808">Transferase</keyword>
<evidence type="ECO:0000313" key="3">
    <source>
        <dbReference type="Proteomes" id="UP000199501"/>
    </source>
</evidence>
<dbReference type="GO" id="GO:0032259">
    <property type="term" value="P:methylation"/>
    <property type="evidence" value="ECO:0007669"/>
    <property type="project" value="UniProtKB-KW"/>
</dbReference>
<dbReference type="RefSeq" id="WP_091451743.1">
    <property type="nucleotide sequence ID" value="NZ_FMZZ01000008.1"/>
</dbReference>
<dbReference type="GO" id="GO:0008168">
    <property type="term" value="F:methyltransferase activity"/>
    <property type="evidence" value="ECO:0007669"/>
    <property type="project" value="UniProtKB-KW"/>
</dbReference>
<dbReference type="InterPro" id="IPR029063">
    <property type="entry name" value="SAM-dependent_MTases_sf"/>
</dbReference>
<dbReference type="EMBL" id="FMZZ01000008">
    <property type="protein sequence ID" value="SDD16822.1"/>
    <property type="molecule type" value="Genomic_DNA"/>
</dbReference>
<keyword evidence="2" id="KW-0489">Methyltransferase</keyword>
<dbReference type="Pfam" id="PF13649">
    <property type="entry name" value="Methyltransf_25"/>
    <property type="match status" value="1"/>
</dbReference>
<feature type="domain" description="Methyltransferase" evidence="1">
    <location>
        <begin position="43"/>
        <end position="135"/>
    </location>
</feature>
<organism evidence="2 3">
    <name type="scientific">Actinokineospora iranica</name>
    <dbReference type="NCBI Taxonomy" id="1271860"/>
    <lineage>
        <taxon>Bacteria</taxon>
        <taxon>Bacillati</taxon>
        <taxon>Actinomycetota</taxon>
        <taxon>Actinomycetes</taxon>
        <taxon>Pseudonocardiales</taxon>
        <taxon>Pseudonocardiaceae</taxon>
        <taxon>Actinokineospora</taxon>
    </lineage>
</organism>
<accession>A0A1G6SIV0</accession>
<gene>
    <name evidence="2" type="ORF">SAMN05216174_10811</name>
</gene>
<evidence type="ECO:0000259" key="1">
    <source>
        <dbReference type="Pfam" id="PF13649"/>
    </source>
</evidence>
<sequence length="264" mass="27832">MTNSLGALFDAGTTHFDALTDRLWGPVSASAVAVAQPVEGEHVFDACYGTGASALPTARAVGPTGRVDAIDLADKLLAVGRSRAEGLPWLTFHHGDVTTWSGGPYDLVQCVLGVFFLPDMDAGSRALISRLRPGGRFAATVWRKEAILPVPEILQNAVSPERAETPAAPVRRGASERVNTPELLTAWLTALGLRDARVVTAPHTLPLDPDVAWALVLGSALRGFLTGLDPAAVERTRVRFTQELLDRGVTAIDATTLVGVGTAV</sequence>
<dbReference type="SUPFAM" id="SSF53335">
    <property type="entry name" value="S-adenosyl-L-methionine-dependent methyltransferases"/>
    <property type="match status" value="1"/>
</dbReference>
<proteinExistence type="predicted"/>
<dbReference type="AlphaFoldDB" id="A0A1G6SIV0"/>
<keyword evidence="3" id="KW-1185">Reference proteome</keyword>
<protein>
    <submittedName>
        <fullName evidence="2">Methyltransferase domain-containing protein</fullName>
    </submittedName>
</protein>
<dbReference type="Proteomes" id="UP000199501">
    <property type="component" value="Unassembled WGS sequence"/>
</dbReference>
<dbReference type="Gene3D" id="3.40.50.150">
    <property type="entry name" value="Vaccinia Virus protein VP39"/>
    <property type="match status" value="1"/>
</dbReference>
<dbReference type="InterPro" id="IPR041698">
    <property type="entry name" value="Methyltransf_25"/>
</dbReference>
<dbReference type="STRING" id="1271860.SAMN05216174_10811"/>
<reference evidence="3" key="1">
    <citation type="submission" date="2016-10" db="EMBL/GenBank/DDBJ databases">
        <authorList>
            <person name="Varghese N."/>
            <person name="Submissions S."/>
        </authorList>
    </citation>
    <scope>NUCLEOTIDE SEQUENCE [LARGE SCALE GENOMIC DNA]</scope>
    <source>
        <strain evidence="3">IBRC-M 10403</strain>
    </source>
</reference>